<gene>
    <name evidence="4" type="ORF">CFter6_2935</name>
</gene>
<keyword evidence="2" id="KW-1133">Transmembrane helix</keyword>
<dbReference type="NCBIfam" id="TIGR01643">
    <property type="entry name" value="YD_repeat_2x"/>
    <property type="match status" value="12"/>
</dbReference>
<dbReference type="InterPro" id="IPR050708">
    <property type="entry name" value="T6SS_VgrG/RHS"/>
</dbReference>
<keyword evidence="1" id="KW-0677">Repeat</keyword>
<dbReference type="PATRIC" id="fig|158899.10.peg.2932"/>
<dbReference type="PROSITE" id="PS51782">
    <property type="entry name" value="LYSM"/>
    <property type="match status" value="1"/>
</dbReference>
<dbReference type="Gene3D" id="3.10.350.10">
    <property type="entry name" value="LysM domain"/>
    <property type="match status" value="1"/>
</dbReference>
<keyword evidence="2" id="KW-0472">Membrane</keyword>
<dbReference type="InterPro" id="IPR018392">
    <property type="entry name" value="LysM"/>
</dbReference>
<name>A0A127PDT0_9BURK</name>
<dbReference type="InterPro" id="IPR056823">
    <property type="entry name" value="TEN-like_YD-shell"/>
</dbReference>
<evidence type="ECO:0000313" key="4">
    <source>
        <dbReference type="EMBL" id="AMO95601.1"/>
    </source>
</evidence>
<evidence type="ECO:0000256" key="2">
    <source>
        <dbReference type="SAM" id="Phobius"/>
    </source>
</evidence>
<dbReference type="Pfam" id="PF05593">
    <property type="entry name" value="RHS_repeat"/>
    <property type="match status" value="8"/>
</dbReference>
<dbReference type="Pfam" id="PF25023">
    <property type="entry name" value="TEN_YD-shell"/>
    <property type="match status" value="2"/>
</dbReference>
<feature type="domain" description="LysM" evidence="3">
    <location>
        <begin position="4329"/>
        <end position="4376"/>
    </location>
</feature>
<dbReference type="InterPro" id="IPR031325">
    <property type="entry name" value="RHS_repeat"/>
</dbReference>
<evidence type="ECO:0000256" key="1">
    <source>
        <dbReference type="ARBA" id="ARBA00022737"/>
    </source>
</evidence>
<dbReference type="OrthoDB" id="8553452at2"/>
<organism evidence="4">
    <name type="scientific">Collimonas fungivorans</name>
    <dbReference type="NCBI Taxonomy" id="158899"/>
    <lineage>
        <taxon>Bacteria</taxon>
        <taxon>Pseudomonadati</taxon>
        <taxon>Pseudomonadota</taxon>
        <taxon>Betaproteobacteria</taxon>
        <taxon>Burkholderiales</taxon>
        <taxon>Oxalobacteraceae</taxon>
        <taxon>Collimonas</taxon>
    </lineage>
</organism>
<reference evidence="4 5" key="1">
    <citation type="submission" date="2015-11" db="EMBL/GenBank/DDBJ databases">
        <title>Exploring the genomic traits of fungus-feeding bacterial genus Collimonas.</title>
        <authorList>
            <person name="Song C."/>
            <person name="Schmidt R."/>
            <person name="de Jager V."/>
            <person name="Krzyzanowska D."/>
            <person name="Jongedijk E."/>
            <person name="Cankar K."/>
            <person name="Beekwilder J."/>
            <person name="van Veen A."/>
            <person name="de Boer W."/>
            <person name="van Veen J.A."/>
            <person name="Garbeva P."/>
        </authorList>
    </citation>
    <scope>NUCLEOTIDE SEQUENCE [LARGE SCALE GENOMIC DNA]</scope>
    <source>
        <strain evidence="4 5">Ter6</strain>
    </source>
</reference>
<dbReference type="RefSeq" id="WP_061540383.1">
    <property type="nucleotide sequence ID" value="NZ_CP013232.1"/>
</dbReference>
<dbReference type="Gene3D" id="3.90.1530.10">
    <property type="entry name" value="Conserved hypothetical protein from pyrococcus furiosus pfu- 392566-001, ParB domain"/>
    <property type="match status" value="1"/>
</dbReference>
<accession>A0A127PDT0</accession>
<evidence type="ECO:0000259" key="3">
    <source>
        <dbReference type="PROSITE" id="PS51782"/>
    </source>
</evidence>
<dbReference type="PANTHER" id="PTHR32305:SF15">
    <property type="entry name" value="PROTEIN RHSA-RELATED"/>
    <property type="match status" value="1"/>
</dbReference>
<protein>
    <submittedName>
        <fullName evidence="4">LysM domain protein</fullName>
    </submittedName>
</protein>
<feature type="transmembrane region" description="Helical" evidence="2">
    <location>
        <begin position="4421"/>
        <end position="4448"/>
    </location>
</feature>
<keyword evidence="2" id="KW-0812">Transmembrane</keyword>
<evidence type="ECO:0000313" key="5">
    <source>
        <dbReference type="Proteomes" id="UP000072421"/>
    </source>
</evidence>
<dbReference type="Gene3D" id="2.180.10.10">
    <property type="entry name" value="RHS repeat-associated core"/>
    <property type="match status" value="10"/>
</dbReference>
<dbReference type="InterPro" id="IPR036779">
    <property type="entry name" value="LysM_dom_sf"/>
</dbReference>
<dbReference type="SMART" id="SM00257">
    <property type="entry name" value="LysM"/>
    <property type="match status" value="1"/>
</dbReference>
<proteinExistence type="predicted"/>
<dbReference type="PANTHER" id="PTHR32305">
    <property type="match status" value="1"/>
</dbReference>
<dbReference type="SUPFAM" id="SSF110849">
    <property type="entry name" value="ParB/Sulfiredoxin"/>
    <property type="match status" value="1"/>
</dbReference>
<sequence>MVAIVTGNGLGLQSGTASGLGQKIQIGNAALGQSGEQVYVNASNGNLLLQDRDQFLSGTGVNSEIFRSYNSQGKLTGDNWQPGAAPVLSLLTGVVNTAGSTIQRIDWDGSAITYTFDASRNSYLASSGTGARATLAFDAASNNWTYHDGKNQISETYDSLQRLTIKSDRDGNNVVYQYNSAGKLAQVTTAAGEITYLDYSGGNLTQIRTAYQEIVYGRQVVSVLTATRYTYDAQNRLSTVTLDANPTQRPAPDAPPPPDRGVYTTTYTYDGDSNRIASIAQSDGSQVAFTYVLAGGDYRVATVAQTSDAGVVRLTALEYGSSFAPNGDPAGSTTTITDPFGLKTTLISDSQGRLIQTSGPGDTEYKQFKYDDSGNVTQVVNSDTPPDDFTYDGNGNLIVVKDHQGTVTTRTFGADNELLTETVQVPDSLGGQTTTKRYAYDAHDHLRFTISAEGRVTEYRYNASGQKVTEIRYSTVLYDVGALQVNTVPNEAALNAWVAGLADNSRVMRIDTSYDFRGNVSTVKEFGAMLANGTENAPGEYAPGNPQEVRSGGSTQTDYIYDQFGRLLQKIGVDRELYSYDGLGRVLSTSRANGYSARYQYDDGKHQTIVSFGNGLTQISTYNGAGELIALTQSSSGTLLSQVLHAYDADGRLRMDVDANGQKTHYLYDKSGQRVAKIDPDGALTEYRYDSKQRHLVSTIRYATLLSAAQLATLIDDGGRPVDVAGPGSGLDNANLRPAASMQDRTQWNFYRGVSENDPDGSILDRTVDADGAVTGYRYDGNGRVVSMTLYAHRLDVSLPPGSSTSTVAADAANDRTTRYFYDKDGLLQATLNGEGYLTEYRYDAAGRKVASIAYAAVTSEELRIAGTLADLRPGSSADDIRHYYQYDGRGKLVAEVDGEGAVTTYTHNGNTIEQFQSMAKVDVSLWLLSGNVDSNGRILPVVELGSPDWAAIRDIALAPGVELRKTVYDYNADGKLLMRTSFDVASGNLTGVDSYGYDGMGNLYVEMLGNVTTRRSINRRYDAQNRLIGLLSGEGSAALAAMGDTYSQEKVDAIWASYGTRYSYDAAGRLISQTDPSGNTTLTYYNISGHVSHTVNALGEVAQFDYDAFGERTRQTVYGARLDAATLAKLAGGQLTAALQATFAALGADNSASVTDYQYNNAGEIVKQTDALGVETSYSYNSAGQRISTTVNTDKTNAASGQRIDTIGYDRLGQIILQTKDAGDLNLVTQASYDAFGRTVETVDANGVVRSQGYDRQGNVVVVTDGLGNKSQMTYDAFNSVLTSTDKTGHTTTYAYSPFKRDVTVTTAEGIVTTTSVNEFGDIIKITDGRGISSTYQYDHNGKLIGSTKAAGTDAAATVTSTYDGAGHLIATTDARGIQTTYTYDAANRVLTRTFDTADLNYKTTYGYDAKGQMVSVTDPNGVLTTTQYDKLGQKIVVIVDAGAGKLNLTTIFAYDGVGNQLTVTEGVGSTQPRVTEYAYDKAGRLSSKTIDPANLKLLTEYEYDGNGNVVLVRQNNEPVPTRYAYDAEGRVVYVVNQNGEVTQTGYDAAGRVTAKIALAASINLPAGAASVQDIIDLIAAQPASVRADDHVTQYAYDADGRLRYTVNGMNYVTEQVYDKAGNVVSITAYATSIAATVAIDGAAIAAALAAQAPASHAADRTTRTLYDAANRPVFSINAMGYVTQNTYDANGNLMHQTVHGYPYTEKANPTPADLDAWGTKIANTWGMILPSTTSWIYDGANRPRFIIDSLTYFTENRYDANNHIIQALKYAPYGSNNNRYKSYLQWTTTDKPYLPAESALTYYRYDGAGRPVGITDPTGVMTRYELDGLGNAVNTYIADGTAAQTVTHAIYDTVGRKIEETRAWGTAIASTSRYSYNAQGLLTAQYDPRAVELAEQDTDWALAQRKAAGLVDASGNGLKAVALDATQKALLMNRYVKATSYDVLGRVARTWTATDPSGIATSYDAFGNVASVTQGARTTVFSYNKSNKNTLQTTGDGAVVQTAYSAFGDPVTVTQYYNAAVAGTLPTASPRDAVTQLEYDKLGRLVKSTDAEGFNELYDYGARGKRISYTNKSGSLFRYEYDRDGNLTTEYLPNNTHNNYGYDAFGNVAWKVENDNAGTPSSSTSYGYDKLGHVTIIAGRPVTVTSATGSTSTATPIQRFTYDARGNQTSATDANGNTSYQYYDALNRKIGDISAIGTYTSYVYDSAGNVVTTRVYAVPVTVTTPDTTPAAPTNLTGMRETNNVYDASNRLIESRIMNVGTGQFYADAKDPNNPGRPGMYYIDSESTIVRRWTYDTRGNAISSIDPNGNQVFSFYDVNGKKVLDIDAQGYGTAWVRDLFGNVTEQRQYALRYTDAFTSSSDPQSIINAWARSGDDRITQYAWDRNSRLTSETRTGVDYATVDNSGAMTEVKGGNAITSYQYDGDGHLLHKTDANGSQSDFTYDKMGHLSSQMLPQFVDYLNRQVRSTTLFEYDSLNHLTKETLKGATAAEDRITVYTYGTDGRMASKTDAVGTVTSYGYDVNGNTVQTSFIRLDASGNKIKDTTRISYDVANREISRNTQSTDPDTGRLLYGDTTTEMQYNTFGEVTGRRTNGGGANGQWQQYAQYDNAGRVMRSNFDGGMSHLYMYDKNGNATLKMESMTTDLRIEVIATVADLQKLVQEVQLNQTFTRYDARNQVIQIMQPKVSAGAPQITFRPIDVPIDGGTFANTEVWLGGSIKRPAGPVPGPANPSAGEGAILAGSGGSASVSADWAVTKKSFSGTDGVAVNSLSINVPDLTAIYGAYRIEARVSYTVSGQLWQYRNIGGGDAQYIGELKSFNKSGAASSGSVPGSPRSLSVDISYFSGAQAGDPVGDGDLVNAWGPQQLAGGSGVNFSYTVEFYVTPESTGGKPQFIGSIDKTAQLFGSVDTSVYHAESDSSPTVYSDIRYTAAVDGLNSTQALSLGSHTTYPLATSSMIGGSAAPVLRIKLPDLSQLYGNYRVVVDLQYAIADKLLGGSTNNVSKTVDAGGMTDTIDIALTDGSPGFLGAYTATVRLVANNNPNDSSVLVTLANSLGYSSHYDYKKLTLPGYQEKKITASVSAAGPVMSVTLPDLTDMYGDYTVDAVVTYNNQSAFEGQTTVGGDIVTTVSQDHAVTSLSIPLTVQRISTAAGNGIYQYSVAIRLTPKNNPGQSFILATLKNYGAASSEATIVKASSQIRLANATLPAGATGTAYYRPLGSGAAFNPLPKSANSPAGSWTADVDALADGQYEVVFIATGLDGNEANALLRRDQYTMTLSKGGISSLTADPIPARDLYADAHGNFQYDVTGTYLWQSPQVLTAYNLQSTDRQLADAVQLRVRPAGSQTWIYPLGQAPVQRDPATGAFKFDLSSLAGNMDVELALFKGGAVLDTLTSTVAFSGGIAPAFNFGFLRDKKTSITFNGLVPNTEYIRVKYNITVDGTVKTINKTIRKNGSGEFIWDTSDPANEGGSLTPDPYQAYTYDIVFNGYDAYGTVLSMGKGTVNLGGPIETAGGHNFILTGSEHPVVIEFVPRAIGDGPQQGALLTNASKLNLYFRRTPKTQADYERPMTLVTLTRNGEGRFLFNATEYGLPADTEYEYRYEAVDSAGTVLVERSSYFDTRTRTNPATNTDIIGVITETNKDMTIDRYERYNAFGEVSAERDGRGNWTDLYYNAQGKLIKKQQAEVMITLANGFQKVMRPETLFSYDRTGNLLGMKDANGNLTTQQWNYGTGKVAASWDAARYSKTSQYDQLGNLRIQSDELQQQTSYDYDNLGRLKVVTRGTGAQTSIDKYNYDEAGNRISTINTLTGQSNTYYDGDGRVIHTVSAEGRAVWYQYTWNSSIVSVGGTVSGGWQKVTTDANGHTLTDNIDTFGRVTWHQDMGGRTTSYAYNWAGLLASETSSAGKNIVYDYYSNGLVWTIKDNGTGKIAFYEYDGDGNRTYESYRSVTDAYVYTQARVVYDALNRVTSINDLLYSVTYEYDAVGNRRHMAATYHDYVQNTKQSQDYWYAYDGLNRFTVTMGQLSGARATSADDASVTVVAGSNGGDGVYLAYDAAGQRKLATYASDGRTELYNYDALGYLTTQTINGVKTSERTNDQLGRVTNYAEWLADGSKQVTNLVKTYDADGLQKTERDTINASTTTYTRLADGTLSQVKVVPDDADKSTTMTMNYAYEWWDGAKQSKITSQGTNPNAPGWKPANSLFNYDVNGNLKATFDDGGGELAKQRAFSYETDQQGQILRRNELGGVTINANDQVTGASTDRIHNFYYLNGHRIGNVGNDGIEKIDYVKELAGKLDKGNDNTYKIFTPISAVDFDENYMKISGNYPAMSADSWTVREGDTLQSIAAAMWGDSSLWYIIADANGLKGEDVLKAGQVLKVPNNVVNVHNTATTFKPYDPGLAIGNTQPTLPTPPPPPGKEGCGGIGTIIAIVVAIVATVFTAGAAALAMGAVASGTGIMTAGMAVLAGSIGGVGLGMAGVAAAAIGGAVGAAAGQGAMMAMGMQDSFNWKGVALGAISAGATSGVGSYFSAGAVVAPTATTANAANAAASSSISAADIAKAFGQGALRNVAAQGIGVATGVQQSFDWRGVAVSAIAQGVGQGVGAQIKGWSLDSNAAMDSAINVGARSVVAGFVGGVVSTAARGGSLGRNVGAITMDAVASTIGNSVVDSIAASSVQPKIYGLDNGGISAVEFIGQSGSSQHALDVAQRQGQADIESRLSRGPLFANSTGASDPIYISASGQPDIVMQPGRAYGQGIVYNTETETIGYAVPMPPPTDVRQLGELSPQVVSEASLMRRFADGAVGALKGVTVEPLLQIRDLALAGTSVVYNEVIRNKNDSMWLPEMKSGIAEQYSHGASQSRLLLQSNFVTGSGVLSYDATTALIHGQYGDLAEMAGGVAGGFALGKATQKYGAYGITIEDIGATGPLASQRGSVGWKLVGPNSADDVPRETAKIGDLLATHGKTMSNSESNRLVNSMKTEGIKNPLTVTENNGKLFVLDGNNRLFAAPRAGISEVPIVRVELPFGAYKSPTDLLFTP</sequence>
<feature type="transmembrane region" description="Helical" evidence="2">
    <location>
        <begin position="4460"/>
        <end position="4489"/>
    </location>
</feature>
<dbReference type="CDD" id="cd00118">
    <property type="entry name" value="LysM"/>
    <property type="match status" value="1"/>
</dbReference>
<dbReference type="InterPro" id="IPR006530">
    <property type="entry name" value="YD"/>
</dbReference>
<dbReference type="Pfam" id="PF01476">
    <property type="entry name" value="LysM"/>
    <property type="match status" value="1"/>
</dbReference>
<dbReference type="EMBL" id="CP013232">
    <property type="protein sequence ID" value="AMO95601.1"/>
    <property type="molecule type" value="Genomic_DNA"/>
</dbReference>
<dbReference type="InterPro" id="IPR036086">
    <property type="entry name" value="ParB/Sulfiredoxin_sf"/>
</dbReference>
<dbReference type="Proteomes" id="UP000072421">
    <property type="component" value="Chromosome"/>
</dbReference>